<dbReference type="InterPro" id="IPR001375">
    <property type="entry name" value="Peptidase_S9_cat"/>
</dbReference>
<dbReference type="InterPro" id="IPR051167">
    <property type="entry name" value="Prolyl_oligopep/macrocyclase"/>
</dbReference>
<evidence type="ECO:0000259" key="6">
    <source>
        <dbReference type="Pfam" id="PF02897"/>
    </source>
</evidence>
<dbReference type="Proteomes" id="UP000290565">
    <property type="component" value="Unassembled WGS sequence"/>
</dbReference>
<reference evidence="7 8" key="1">
    <citation type="submission" date="2015-04" db="EMBL/GenBank/DDBJ databases">
        <title>Comparative genomics of rhizobia nodulating Arachis hypogaea in China.</title>
        <authorList>
            <person name="Li Y."/>
        </authorList>
    </citation>
    <scope>NUCLEOTIDE SEQUENCE [LARGE SCALE GENOMIC DNA]</scope>
    <source>
        <strain evidence="7 8">CCBAU 51787</strain>
    </source>
</reference>
<dbReference type="GO" id="GO:0005829">
    <property type="term" value="C:cytosol"/>
    <property type="evidence" value="ECO:0007669"/>
    <property type="project" value="TreeGrafter"/>
</dbReference>
<name>A0A4Q0SJM6_9BRAD</name>
<evidence type="ECO:0000313" key="7">
    <source>
        <dbReference type="EMBL" id="RXH38231.1"/>
    </source>
</evidence>
<comment type="caution">
    <text evidence="7">The sequence shown here is derived from an EMBL/GenBank/DDBJ whole genome shotgun (WGS) entry which is preliminary data.</text>
</comment>
<feature type="domain" description="Peptidase S9A N-terminal" evidence="6">
    <location>
        <begin position="33"/>
        <end position="211"/>
    </location>
</feature>
<dbReference type="SUPFAM" id="SSF53474">
    <property type="entry name" value="alpha/beta-Hydrolases"/>
    <property type="match status" value="1"/>
</dbReference>
<keyword evidence="4" id="KW-0732">Signal</keyword>
<dbReference type="AlphaFoldDB" id="A0A4Q0SJM6"/>
<dbReference type="Gene3D" id="3.40.50.1820">
    <property type="entry name" value="alpha/beta hydrolase"/>
    <property type="match status" value="1"/>
</dbReference>
<evidence type="ECO:0000256" key="1">
    <source>
        <dbReference type="ARBA" id="ARBA00022670"/>
    </source>
</evidence>
<evidence type="ECO:0000256" key="2">
    <source>
        <dbReference type="ARBA" id="ARBA00022801"/>
    </source>
</evidence>
<dbReference type="PANTHER" id="PTHR42881">
    <property type="entry name" value="PROLYL ENDOPEPTIDASE"/>
    <property type="match status" value="1"/>
</dbReference>
<dbReference type="Gene3D" id="2.130.10.120">
    <property type="entry name" value="Prolyl oligopeptidase, N-terminal domain"/>
    <property type="match status" value="1"/>
</dbReference>
<dbReference type="GO" id="GO:0006508">
    <property type="term" value="P:proteolysis"/>
    <property type="evidence" value="ECO:0007669"/>
    <property type="project" value="UniProtKB-KW"/>
</dbReference>
<accession>A0A4Q0SJM6</accession>
<evidence type="ECO:0000259" key="5">
    <source>
        <dbReference type="Pfam" id="PF00326"/>
    </source>
</evidence>
<dbReference type="GO" id="GO:0004252">
    <property type="term" value="F:serine-type endopeptidase activity"/>
    <property type="evidence" value="ECO:0007669"/>
    <property type="project" value="InterPro"/>
</dbReference>
<gene>
    <name evidence="7" type="ORF">XH94_23535</name>
</gene>
<dbReference type="InterPro" id="IPR023302">
    <property type="entry name" value="Pept_S9A_N"/>
</dbReference>
<protein>
    <submittedName>
        <fullName evidence="7">Prolyl oligopeptidase</fullName>
    </submittedName>
</protein>
<dbReference type="RefSeq" id="WP_128946060.1">
    <property type="nucleotide sequence ID" value="NZ_LBJM01000062.1"/>
</dbReference>
<organism evidence="7 8">
    <name type="scientific">Bradyrhizobium zhanjiangense</name>
    <dbReference type="NCBI Taxonomy" id="1325107"/>
    <lineage>
        <taxon>Bacteria</taxon>
        <taxon>Pseudomonadati</taxon>
        <taxon>Pseudomonadota</taxon>
        <taxon>Alphaproteobacteria</taxon>
        <taxon>Hyphomicrobiales</taxon>
        <taxon>Nitrobacteraceae</taxon>
        <taxon>Bradyrhizobium</taxon>
    </lineage>
</organism>
<evidence type="ECO:0000256" key="4">
    <source>
        <dbReference type="SAM" id="SignalP"/>
    </source>
</evidence>
<dbReference type="Pfam" id="PF00326">
    <property type="entry name" value="Peptidase_S9"/>
    <property type="match status" value="1"/>
</dbReference>
<dbReference type="InterPro" id="IPR002470">
    <property type="entry name" value="Peptidase_S9A"/>
</dbReference>
<proteinExistence type="predicted"/>
<evidence type="ECO:0000313" key="8">
    <source>
        <dbReference type="Proteomes" id="UP000290565"/>
    </source>
</evidence>
<keyword evidence="1" id="KW-0645">Protease</keyword>
<dbReference type="InterPro" id="IPR029058">
    <property type="entry name" value="AB_hydrolase_fold"/>
</dbReference>
<feature type="signal peptide" evidence="4">
    <location>
        <begin position="1"/>
        <end position="22"/>
    </location>
</feature>
<dbReference type="GO" id="GO:0070012">
    <property type="term" value="F:oligopeptidase activity"/>
    <property type="evidence" value="ECO:0007669"/>
    <property type="project" value="TreeGrafter"/>
</dbReference>
<dbReference type="Pfam" id="PF02897">
    <property type="entry name" value="Peptidase_S9_N"/>
    <property type="match status" value="1"/>
</dbReference>
<feature type="chain" id="PRO_5020763313" evidence="4">
    <location>
        <begin position="23"/>
        <end position="715"/>
    </location>
</feature>
<dbReference type="PRINTS" id="PR00862">
    <property type="entry name" value="PROLIGOPTASE"/>
</dbReference>
<dbReference type="PANTHER" id="PTHR42881:SF13">
    <property type="entry name" value="PROLYL ENDOPEPTIDASE"/>
    <property type="match status" value="1"/>
</dbReference>
<feature type="domain" description="Peptidase S9 prolyl oligopeptidase catalytic" evidence="5">
    <location>
        <begin position="511"/>
        <end position="706"/>
    </location>
</feature>
<keyword evidence="3" id="KW-0720">Serine protease</keyword>
<dbReference type="EMBL" id="LBJM01000062">
    <property type="protein sequence ID" value="RXH38231.1"/>
    <property type="molecule type" value="Genomic_DNA"/>
</dbReference>
<keyword evidence="2" id="KW-0378">Hydrolase</keyword>
<sequence length="715" mass="80377">MPLNKSLLLAASLSITCLFSSAFPHTLVAGVPAGDPFLWLEKRKAPRALTWARNETRKTRMTLQSDWRYERFHQDALTITKAQDDIPKVSLGWRGLDNFTQDEKHVRGIWRRTTLDSYRTEEPQWETILDVDALAAKEKKNWVFNDGDTICLPPEERLCLVKLFDGGKEAAFVREFDQDTKAFVKTGFNLPEGKQHVDWIDRDTILVARDWGKGTVTRAGHPFVLKEVKRSQPLAQAREVFRGERTDYRVEPFVVRDSEGAVHATGAIRYTSRYEWEYILLGLKEPIKLSLPKRAEIGGIAGGRLLIKLNEDLDEDWAPFGGAGFRAGSIISYDLAEWKRDPLHARPSLVFQTGPRQELSGFLSSKNLLILAVLDNLQGKAFAYRYDRGTWGVTSIPLPENANVSLLTASDTSDRVVFTVSNYLKPTSLWYFDAETEHLESLKVARESFNASRHVVEQLEATSRDGTRIPYFLVRPRNASLNGSIPTLLYGYGGFGHPLLPSYDGVMGRLWLEQGNAYVVASLRGGGGLGPHWHEAAQGASKQRTWEDFIAVAEDLIRRKVTSPRRLGVVGASQGGLLVATALTRRPDLFNAAIAKVPLFDMLRFTKLTLGAPWRGEYGDPAIPDQRKWIQRYSPYQKLVPGRTYPAPFILSATNDDVVHPAHGRKAAARLRALGQPYFYYEDFKGGHGPATLVENARQEALVYVYAHRRLVDDG</sequence>
<evidence type="ECO:0000256" key="3">
    <source>
        <dbReference type="ARBA" id="ARBA00022825"/>
    </source>
</evidence>
<dbReference type="SUPFAM" id="SSF50993">
    <property type="entry name" value="Peptidase/esterase 'gauge' domain"/>
    <property type="match status" value="1"/>
</dbReference>